<dbReference type="RefSeq" id="WP_344812356.1">
    <property type="nucleotide sequence ID" value="NZ_BAAAYX010000005.1"/>
</dbReference>
<dbReference type="Proteomes" id="UP001500051">
    <property type="component" value="Unassembled WGS sequence"/>
</dbReference>
<feature type="compositionally biased region" description="Pro residues" evidence="1">
    <location>
        <begin position="77"/>
        <end position="87"/>
    </location>
</feature>
<organism evidence="3 4">
    <name type="scientific">Microlunatus aurantiacus</name>
    <dbReference type="NCBI Taxonomy" id="446786"/>
    <lineage>
        <taxon>Bacteria</taxon>
        <taxon>Bacillati</taxon>
        <taxon>Actinomycetota</taxon>
        <taxon>Actinomycetes</taxon>
        <taxon>Propionibacteriales</taxon>
        <taxon>Propionibacteriaceae</taxon>
        <taxon>Microlunatus</taxon>
    </lineage>
</organism>
<dbReference type="Pfam" id="PF09851">
    <property type="entry name" value="SHOCT"/>
    <property type="match status" value="1"/>
</dbReference>
<feature type="domain" description="SHOCT" evidence="2">
    <location>
        <begin position="100"/>
        <end position="126"/>
    </location>
</feature>
<evidence type="ECO:0000256" key="1">
    <source>
        <dbReference type="SAM" id="MobiDB-lite"/>
    </source>
</evidence>
<dbReference type="EMBL" id="BAAAYX010000005">
    <property type="protein sequence ID" value="GAA3703934.1"/>
    <property type="molecule type" value="Genomic_DNA"/>
</dbReference>
<evidence type="ECO:0000259" key="2">
    <source>
        <dbReference type="Pfam" id="PF09851"/>
    </source>
</evidence>
<feature type="region of interest" description="Disordered" evidence="1">
    <location>
        <begin position="68"/>
        <end position="92"/>
    </location>
</feature>
<name>A0ABP7DIZ7_9ACTN</name>
<evidence type="ECO:0000313" key="3">
    <source>
        <dbReference type="EMBL" id="GAA3703934.1"/>
    </source>
</evidence>
<protein>
    <recommendedName>
        <fullName evidence="2">SHOCT domain-containing protein</fullName>
    </recommendedName>
</protein>
<evidence type="ECO:0000313" key="4">
    <source>
        <dbReference type="Proteomes" id="UP001500051"/>
    </source>
</evidence>
<keyword evidence="4" id="KW-1185">Reference proteome</keyword>
<sequence length="127" mass="12378">MPVGRRGGRPGLIGTAARTAVVVGTANAVSNKQQARFGQQQAAAEQQAAAQAAAEQARLEAAAQQAVAQAAQASAPVSPPAAPPAAPAPAAAGAGDLLGQLQQLAQLQAAGVLTPEEFTAAKAKLLA</sequence>
<dbReference type="SUPFAM" id="SSF142764">
    <property type="entry name" value="YgbK-like"/>
    <property type="match status" value="1"/>
</dbReference>
<dbReference type="InterPro" id="IPR018649">
    <property type="entry name" value="SHOCT"/>
</dbReference>
<gene>
    <name evidence="3" type="ORF">GCM10022204_21600</name>
</gene>
<accession>A0ABP7DIZ7</accession>
<comment type="caution">
    <text evidence="3">The sequence shown here is derived from an EMBL/GenBank/DDBJ whole genome shotgun (WGS) entry which is preliminary data.</text>
</comment>
<proteinExistence type="predicted"/>
<reference evidence="4" key="1">
    <citation type="journal article" date="2019" name="Int. J. Syst. Evol. Microbiol.">
        <title>The Global Catalogue of Microorganisms (GCM) 10K type strain sequencing project: providing services to taxonomists for standard genome sequencing and annotation.</title>
        <authorList>
            <consortium name="The Broad Institute Genomics Platform"/>
            <consortium name="The Broad Institute Genome Sequencing Center for Infectious Disease"/>
            <person name="Wu L."/>
            <person name="Ma J."/>
        </authorList>
    </citation>
    <scope>NUCLEOTIDE SEQUENCE [LARGE SCALE GENOMIC DNA]</scope>
    <source>
        <strain evidence="4">JCM 16548</strain>
    </source>
</reference>